<name>A0A161JDC6_9GAMM</name>
<evidence type="ECO:0008006" key="3">
    <source>
        <dbReference type="Google" id="ProtNLM"/>
    </source>
</evidence>
<dbReference type="Proteomes" id="UP000077255">
    <property type="component" value="Chromosome"/>
</dbReference>
<sequence length="76" mass="8173">MNIDTLTRMVNDIANYFAAEPDHAAGVAGIADHLKKFWDPVMRKQIIAHLEAGGEGLEPMAKEAVQKLASLQTAAA</sequence>
<reference evidence="1 2" key="1">
    <citation type="submission" date="2016-02" db="EMBL/GenBank/DDBJ databases">
        <title>Complete genome sequencing and analysis of ATSB10, Dyella thiooxydans isolated from rhizosphere soil of sunflower (Helianthus annuus L.).</title>
        <authorList>
            <person name="Lee Y."/>
            <person name="Hwangbo K."/>
            <person name="Chung H."/>
            <person name="Yoo J."/>
            <person name="Kim K.Y."/>
            <person name="Sa T.M."/>
            <person name="Um Y."/>
            <person name="Madhaiyan M."/>
        </authorList>
    </citation>
    <scope>NUCLEOTIDE SEQUENCE [LARGE SCALE GENOMIC DNA]</scope>
    <source>
        <strain evidence="1 2">ATSB10</strain>
    </source>
</reference>
<keyword evidence="2" id="KW-1185">Reference proteome</keyword>
<dbReference type="KEGG" id="dtx:ATSB10_32510"/>
<evidence type="ECO:0000313" key="2">
    <source>
        <dbReference type="Proteomes" id="UP000077255"/>
    </source>
</evidence>
<dbReference type="Pfam" id="PF11390">
    <property type="entry name" value="FdsD"/>
    <property type="match status" value="1"/>
</dbReference>
<dbReference type="InterPro" id="IPR021074">
    <property type="entry name" value="Formate_DH_dsu"/>
</dbReference>
<dbReference type="OrthoDB" id="8527650at2"/>
<dbReference type="EMBL" id="CP014841">
    <property type="protein sequence ID" value="AND70705.1"/>
    <property type="molecule type" value="Genomic_DNA"/>
</dbReference>
<accession>A0A161JDC6</accession>
<dbReference type="RefSeq" id="WP_063673704.1">
    <property type="nucleotide sequence ID" value="NZ_CP014841.1"/>
</dbReference>
<organism evidence="1 2">
    <name type="scientific">Dyella thiooxydans</name>
    <dbReference type="NCBI Taxonomy" id="445710"/>
    <lineage>
        <taxon>Bacteria</taxon>
        <taxon>Pseudomonadati</taxon>
        <taxon>Pseudomonadota</taxon>
        <taxon>Gammaproteobacteria</taxon>
        <taxon>Lysobacterales</taxon>
        <taxon>Rhodanobacteraceae</taxon>
        <taxon>Dyella</taxon>
    </lineage>
</organism>
<dbReference type="PATRIC" id="fig|445710.3.peg.3252"/>
<dbReference type="AlphaFoldDB" id="A0A161JDC6"/>
<protein>
    <recommendedName>
        <fullName evidence="3">Formate dehydrogenase subunit delta</fullName>
    </recommendedName>
</protein>
<proteinExistence type="predicted"/>
<evidence type="ECO:0000313" key="1">
    <source>
        <dbReference type="EMBL" id="AND70705.1"/>
    </source>
</evidence>
<gene>
    <name evidence="1" type="ORF">ATSB10_32510</name>
</gene>
<dbReference type="STRING" id="445710.ATSB10_32510"/>